<keyword evidence="2" id="KW-0808">Transferase</keyword>
<organism evidence="2 3">
    <name type="scientific">Desulfonatronum thiosulfatophilum</name>
    <dbReference type="NCBI Taxonomy" id="617002"/>
    <lineage>
        <taxon>Bacteria</taxon>
        <taxon>Pseudomonadati</taxon>
        <taxon>Thermodesulfobacteriota</taxon>
        <taxon>Desulfovibrionia</taxon>
        <taxon>Desulfovibrionales</taxon>
        <taxon>Desulfonatronaceae</taxon>
        <taxon>Desulfonatronum</taxon>
    </lineage>
</organism>
<reference evidence="2 3" key="1">
    <citation type="submission" date="2016-10" db="EMBL/GenBank/DDBJ databases">
        <authorList>
            <person name="de Groot N.N."/>
        </authorList>
    </citation>
    <scope>NUCLEOTIDE SEQUENCE [LARGE SCALE GENOMIC DNA]</scope>
    <source>
        <strain evidence="2 3">ASO4-2</strain>
    </source>
</reference>
<feature type="domain" description="Methyltransferase type 12" evidence="1">
    <location>
        <begin position="49"/>
        <end position="141"/>
    </location>
</feature>
<protein>
    <submittedName>
        <fullName evidence="2">Methyltransferase domain-containing protein</fullName>
    </submittedName>
</protein>
<dbReference type="OrthoDB" id="5419754at2"/>
<dbReference type="AlphaFoldDB" id="A0A1G6DBJ8"/>
<dbReference type="InterPro" id="IPR013217">
    <property type="entry name" value="Methyltransf_12"/>
</dbReference>
<dbReference type="Proteomes" id="UP000198771">
    <property type="component" value="Unassembled WGS sequence"/>
</dbReference>
<keyword evidence="3" id="KW-1185">Reference proteome</keyword>
<keyword evidence="2" id="KW-0489">Methyltransferase</keyword>
<evidence type="ECO:0000313" key="3">
    <source>
        <dbReference type="Proteomes" id="UP000198771"/>
    </source>
</evidence>
<accession>A0A1G6DBJ8</accession>
<dbReference type="GO" id="GO:0032259">
    <property type="term" value="P:methylation"/>
    <property type="evidence" value="ECO:0007669"/>
    <property type="project" value="UniProtKB-KW"/>
</dbReference>
<dbReference type="SUPFAM" id="SSF53335">
    <property type="entry name" value="S-adenosyl-L-methionine-dependent methyltransferases"/>
    <property type="match status" value="1"/>
</dbReference>
<proteinExistence type="predicted"/>
<sequence>MPNTTEHWNKIFAAKADPELGWYEGDASQTLRFLEGIPHLESATVFLPGAGTSVLVDELLNRCHQLVLNDISDAALNKLKDRIQDNGKVVWLYHDMSKPLPKDCPLADLWIDRAVLHFLLEEPEIEGYFDNLRAVIKDGGFVLLAEFSPDGAPRCAGLDLHRYSAEEMAYRLGSQFTLIRQERFNYISPFGDQRPYIYALFQRRNSD</sequence>
<dbReference type="RefSeq" id="WP_092121245.1">
    <property type="nucleotide sequence ID" value="NZ_FMXO01000011.1"/>
</dbReference>
<name>A0A1G6DBJ8_9BACT</name>
<dbReference type="InterPro" id="IPR029063">
    <property type="entry name" value="SAM-dependent_MTases_sf"/>
</dbReference>
<gene>
    <name evidence="2" type="ORF">SAMN05660653_02030</name>
</gene>
<dbReference type="STRING" id="617002.SAMN05660653_02030"/>
<dbReference type="GO" id="GO:0008168">
    <property type="term" value="F:methyltransferase activity"/>
    <property type="evidence" value="ECO:0007669"/>
    <property type="project" value="UniProtKB-KW"/>
</dbReference>
<evidence type="ECO:0000259" key="1">
    <source>
        <dbReference type="Pfam" id="PF08242"/>
    </source>
</evidence>
<dbReference type="Gene3D" id="3.40.50.150">
    <property type="entry name" value="Vaccinia Virus protein VP39"/>
    <property type="match status" value="1"/>
</dbReference>
<dbReference type="Pfam" id="PF08242">
    <property type="entry name" value="Methyltransf_12"/>
    <property type="match status" value="1"/>
</dbReference>
<evidence type="ECO:0000313" key="2">
    <source>
        <dbReference type="EMBL" id="SDB42502.1"/>
    </source>
</evidence>
<dbReference type="EMBL" id="FMXO01000011">
    <property type="protein sequence ID" value="SDB42502.1"/>
    <property type="molecule type" value="Genomic_DNA"/>
</dbReference>